<dbReference type="GeneID" id="25306673"/>
<evidence type="ECO:0000313" key="4">
    <source>
        <dbReference type="Proteomes" id="UP000053029"/>
    </source>
</evidence>
<evidence type="ECO:0000313" key="3">
    <source>
        <dbReference type="EMBL" id="KIW80567.1"/>
    </source>
</evidence>
<accession>A0A0D2F1T4</accession>
<gene>
    <name evidence="3" type="ORF">Z517_07183</name>
</gene>
<protein>
    <recommendedName>
        <fullName evidence="5">Protein kinase domain-containing protein</fullName>
    </recommendedName>
</protein>
<keyword evidence="4" id="KW-1185">Reference proteome</keyword>
<dbReference type="PANTHER" id="PTHR37171">
    <property type="entry name" value="SERINE/THREONINE-PROTEIN KINASE YRZF-RELATED"/>
    <property type="match status" value="1"/>
</dbReference>
<evidence type="ECO:0000256" key="2">
    <source>
        <dbReference type="SAM" id="MobiDB-lite"/>
    </source>
</evidence>
<dbReference type="EMBL" id="KN846972">
    <property type="protein sequence ID" value="KIW80567.1"/>
    <property type="molecule type" value="Genomic_DNA"/>
</dbReference>
<evidence type="ECO:0008006" key="5">
    <source>
        <dbReference type="Google" id="ProtNLM"/>
    </source>
</evidence>
<dbReference type="RefSeq" id="XP_013284375.1">
    <property type="nucleotide sequence ID" value="XM_013428921.1"/>
</dbReference>
<dbReference type="OrthoDB" id="2156052at2759"/>
<feature type="compositionally biased region" description="Low complexity" evidence="2">
    <location>
        <begin position="506"/>
        <end position="527"/>
    </location>
</feature>
<dbReference type="InterPro" id="IPR052396">
    <property type="entry name" value="Meiotic_Drive_Suppr_Kinase"/>
</dbReference>
<evidence type="ECO:0000256" key="1">
    <source>
        <dbReference type="SAM" id="Coils"/>
    </source>
</evidence>
<proteinExistence type="predicted"/>
<sequence length="817" mass="91935">MSSDELERLRQLLDEQTRLREEEQRLRLVAEERATLEQRRREEELAYFEHRTGKTSLPEFLDACHTYLHKDLTIQDRAESTQGTPANADQKLRPDRIVPWTNFAAQQIHVWGLLMESDFVSERHFSSRHTLQEGGNQLHQRSLSSELDLHYFVRFAVNDRVTSIVERLSQHPDLRESLGLRGSVKFENHGNMLSPDDVLTDLENLAVAQPRRRSPRLQYPSEFNATLPRSSSPSRSRPSVPRADQFCVYSVTDGDGNVTHKVPLLVMEYKAAHKLTLGHLYTGLAEMVLDDIIQEQLEEDVSRKCQRLVAAVLTQAFASMIAARLEFGCVFTGEAMVFLRIPEECSCLQYALVVPQGDVGLTTGWTPNLDADNRLHLTAVGQLLAFTLNAIRSPRRSLRWRQEAERRLQTWQLVLEELAAKVPEEEVPGSEYRPPCGNEAYLLGRSPIRRRLRPRHFATSDTGETGRKYSEESDADDGDDGYDGNGFPSGTPSRAPINKSRAPTHGGTRCGRPGSRGSSSTTQPGSGRQRDLGPYCSALCLKGLVEQGPLDRSCPNVRQHGTGLHHALDRRQFIQLVRRVFQKDLDYCEELFLYGATGCLYRLRLPGWGYTVVAKGTRPEFVRDLQREATIYQTFLKQLQGTWTPVYLGSLHLNQPLSYAGIAPISYLMVLSYGGYSINHMRTVPVVVDAALEGLRAIHRQGILHGDIAPRNILWNASTQQVVWHDFGSAKVNRPPPLGKKSVNPQTVTVLGKRSASSVVALFEAELSKVSAIFKPKRSVVRENPLLSAYASRWRNPTEVPKNREEASSMSLHVIAQ</sequence>
<feature type="compositionally biased region" description="Low complexity" evidence="2">
    <location>
        <begin position="228"/>
        <end position="240"/>
    </location>
</feature>
<dbReference type="PANTHER" id="PTHR37171:SF1">
    <property type="entry name" value="SERINE_THREONINE-PROTEIN KINASE YRZF-RELATED"/>
    <property type="match status" value="1"/>
</dbReference>
<feature type="compositionally biased region" description="Acidic residues" evidence="2">
    <location>
        <begin position="472"/>
        <end position="482"/>
    </location>
</feature>
<dbReference type="InterPro" id="IPR011009">
    <property type="entry name" value="Kinase-like_dom_sf"/>
</dbReference>
<feature type="region of interest" description="Disordered" evidence="2">
    <location>
        <begin position="221"/>
        <end position="240"/>
    </location>
</feature>
<dbReference type="AlphaFoldDB" id="A0A0D2F1T4"/>
<dbReference type="Proteomes" id="UP000053029">
    <property type="component" value="Unassembled WGS sequence"/>
</dbReference>
<dbReference type="Gene3D" id="1.10.510.10">
    <property type="entry name" value="Transferase(Phosphotransferase) domain 1"/>
    <property type="match status" value="1"/>
</dbReference>
<name>A0A0D2F1T4_9EURO</name>
<reference evidence="3 4" key="1">
    <citation type="submission" date="2015-01" db="EMBL/GenBank/DDBJ databases">
        <title>The Genome Sequence of Fonsecaea pedrosoi CBS 271.37.</title>
        <authorList>
            <consortium name="The Broad Institute Genomics Platform"/>
            <person name="Cuomo C."/>
            <person name="de Hoog S."/>
            <person name="Gorbushina A."/>
            <person name="Stielow B."/>
            <person name="Teixiera M."/>
            <person name="Abouelleil A."/>
            <person name="Chapman S.B."/>
            <person name="Priest M."/>
            <person name="Young S.K."/>
            <person name="Wortman J."/>
            <person name="Nusbaum C."/>
            <person name="Birren B."/>
        </authorList>
    </citation>
    <scope>NUCLEOTIDE SEQUENCE [LARGE SCALE GENOMIC DNA]</scope>
    <source>
        <strain evidence="3 4">CBS 271.37</strain>
    </source>
</reference>
<organism evidence="3 4">
    <name type="scientific">Fonsecaea pedrosoi CBS 271.37</name>
    <dbReference type="NCBI Taxonomy" id="1442368"/>
    <lineage>
        <taxon>Eukaryota</taxon>
        <taxon>Fungi</taxon>
        <taxon>Dikarya</taxon>
        <taxon>Ascomycota</taxon>
        <taxon>Pezizomycotina</taxon>
        <taxon>Eurotiomycetes</taxon>
        <taxon>Chaetothyriomycetidae</taxon>
        <taxon>Chaetothyriales</taxon>
        <taxon>Herpotrichiellaceae</taxon>
        <taxon>Fonsecaea</taxon>
    </lineage>
</organism>
<dbReference type="SUPFAM" id="SSF56112">
    <property type="entry name" value="Protein kinase-like (PK-like)"/>
    <property type="match status" value="1"/>
</dbReference>
<dbReference type="VEuPathDB" id="FungiDB:Z517_07183"/>
<feature type="coiled-coil region" evidence="1">
    <location>
        <begin position="6"/>
        <end position="46"/>
    </location>
</feature>
<feature type="region of interest" description="Disordered" evidence="2">
    <location>
        <begin position="452"/>
        <end position="530"/>
    </location>
</feature>
<dbReference type="HOGENOM" id="CLU_010672_3_0_1"/>
<keyword evidence="1" id="KW-0175">Coiled coil</keyword>